<comment type="caution">
    <text evidence="3">The sequence shown here is derived from an EMBL/GenBank/DDBJ whole genome shotgun (WGS) entry which is preliminary data.</text>
</comment>
<dbReference type="EMBL" id="JBGGTQ010000002">
    <property type="protein sequence ID" value="MEZ0491711.1"/>
    <property type="molecule type" value="Genomic_DNA"/>
</dbReference>
<keyword evidence="4" id="KW-1185">Reference proteome</keyword>
<dbReference type="InterPro" id="IPR043129">
    <property type="entry name" value="ATPase_NBD"/>
</dbReference>
<evidence type="ECO:0000313" key="3">
    <source>
        <dbReference type="EMBL" id="MEZ0491711.1"/>
    </source>
</evidence>
<dbReference type="InterPro" id="IPR036388">
    <property type="entry name" value="WH-like_DNA-bd_sf"/>
</dbReference>
<sequence length="449" mass="46088">MIPTPRGSRVARDAIVTLVRSGRATSRADIARITGLSPTTVAARVGELMSQGYLQEGTAAPSRGGRPPRMLQMRPGAGTVVSIALGERHAAIGLYDAAGEEVTQHREPIDIADGPEVVLRLVAERVKSMDDEHPTGGPLLAACIGIPGPVSSHSGRVVAPARMPGWNGTDVQELIRPYLGVPVVVENDANLMTLGEHAVSDDPVDDMVFIKVGSGIGSGIIARGVLHKGAHGFAGDISHVPVPDAPSVPCSCGRVGCLDAVASGSALVHALAESGIQVRTTDDLLVLARDAHPQTTQILRAAGLNTGLVLATIVNFFNPARLVVGGNLSRADAFVAGLRSALYTQCPPMITDGLHIVVSRTGQHAAVTGGAQAALDHAFSGSRDACEALDDSRDPVAEGRTRPRPASPTPPTAPGSGTRTPPASTPPPSSPGRPAGRSRTPPATPGSAF</sequence>
<gene>
    <name evidence="3" type="ORF">AB2L28_05615</name>
</gene>
<feature type="region of interest" description="Disordered" evidence="2">
    <location>
        <begin position="385"/>
        <end position="449"/>
    </location>
</feature>
<comment type="similarity">
    <text evidence="1">Belongs to the ROK (NagC/XylR) family.</text>
</comment>
<proteinExistence type="inferred from homology"/>
<dbReference type="SUPFAM" id="SSF53067">
    <property type="entry name" value="Actin-like ATPase domain"/>
    <property type="match status" value="1"/>
</dbReference>
<evidence type="ECO:0000256" key="1">
    <source>
        <dbReference type="ARBA" id="ARBA00006479"/>
    </source>
</evidence>
<dbReference type="Gene3D" id="1.10.10.10">
    <property type="entry name" value="Winged helix-like DNA-binding domain superfamily/Winged helix DNA-binding domain"/>
    <property type="match status" value="1"/>
</dbReference>
<accession>A0ABV4I362</accession>
<dbReference type="PANTHER" id="PTHR18964:SF173">
    <property type="entry name" value="GLUCOKINASE"/>
    <property type="match status" value="1"/>
</dbReference>
<evidence type="ECO:0000313" key="4">
    <source>
        <dbReference type="Proteomes" id="UP001566476"/>
    </source>
</evidence>
<dbReference type="Pfam" id="PF00480">
    <property type="entry name" value="ROK"/>
    <property type="match status" value="1"/>
</dbReference>
<evidence type="ECO:0000256" key="2">
    <source>
        <dbReference type="SAM" id="MobiDB-lite"/>
    </source>
</evidence>
<dbReference type="InterPro" id="IPR019885">
    <property type="entry name" value="Tscrpt_reg_HTH_AsnC-type_CS"/>
</dbReference>
<protein>
    <submittedName>
        <fullName evidence="3">ROK family transcriptional regulator</fullName>
    </submittedName>
</protein>
<dbReference type="Pfam" id="PF13412">
    <property type="entry name" value="HTH_24"/>
    <property type="match status" value="1"/>
</dbReference>
<reference evidence="3 4" key="1">
    <citation type="submission" date="2024-07" db="EMBL/GenBank/DDBJ databases">
        <authorList>
            <person name="Thanompreechachai J."/>
            <person name="Duangmal K."/>
        </authorList>
    </citation>
    <scope>NUCLEOTIDE SEQUENCE [LARGE SCALE GENOMIC DNA]</scope>
    <source>
        <strain evidence="3 4">TBRC 1896</strain>
    </source>
</reference>
<dbReference type="Proteomes" id="UP001566476">
    <property type="component" value="Unassembled WGS sequence"/>
</dbReference>
<dbReference type="InterPro" id="IPR036390">
    <property type="entry name" value="WH_DNA-bd_sf"/>
</dbReference>
<dbReference type="PROSITE" id="PS00519">
    <property type="entry name" value="HTH_ASNC_1"/>
    <property type="match status" value="1"/>
</dbReference>
<dbReference type="InterPro" id="IPR000600">
    <property type="entry name" value="ROK"/>
</dbReference>
<feature type="compositionally biased region" description="Low complexity" evidence="2">
    <location>
        <begin position="432"/>
        <end position="441"/>
    </location>
</feature>
<name>A0ABV4I362_9ACTN</name>
<dbReference type="PANTHER" id="PTHR18964">
    <property type="entry name" value="ROK (REPRESSOR, ORF, KINASE) FAMILY"/>
    <property type="match status" value="1"/>
</dbReference>
<feature type="compositionally biased region" description="Basic and acidic residues" evidence="2">
    <location>
        <begin position="385"/>
        <end position="401"/>
    </location>
</feature>
<organism evidence="3 4">
    <name type="scientific">Kineococcus mangrovi</name>
    <dbReference type="NCBI Taxonomy" id="1660183"/>
    <lineage>
        <taxon>Bacteria</taxon>
        <taxon>Bacillati</taxon>
        <taxon>Actinomycetota</taxon>
        <taxon>Actinomycetes</taxon>
        <taxon>Kineosporiales</taxon>
        <taxon>Kineosporiaceae</taxon>
        <taxon>Kineococcus</taxon>
    </lineage>
</organism>
<dbReference type="Gene3D" id="3.30.420.40">
    <property type="match status" value="2"/>
</dbReference>
<dbReference type="RefSeq" id="WP_370717740.1">
    <property type="nucleotide sequence ID" value="NZ_JBGGTQ010000002.1"/>
</dbReference>
<dbReference type="SUPFAM" id="SSF46785">
    <property type="entry name" value="Winged helix' DNA-binding domain"/>
    <property type="match status" value="1"/>
</dbReference>